<evidence type="ECO:0000313" key="4">
    <source>
        <dbReference type="Proteomes" id="UP000011731"/>
    </source>
</evidence>
<feature type="compositionally biased region" description="Basic and acidic residues" evidence="1">
    <location>
        <begin position="38"/>
        <end position="54"/>
    </location>
</feature>
<dbReference type="Proteomes" id="UP000011731">
    <property type="component" value="Unassembled WGS sequence"/>
</dbReference>
<dbReference type="Pfam" id="PF02405">
    <property type="entry name" value="MlaE"/>
    <property type="match status" value="1"/>
</dbReference>
<organism evidence="3 4">
    <name type="scientific">Rhodococcus ruber BKS 20-38</name>
    <dbReference type="NCBI Taxonomy" id="1278076"/>
    <lineage>
        <taxon>Bacteria</taxon>
        <taxon>Bacillati</taxon>
        <taxon>Actinomycetota</taxon>
        <taxon>Actinomycetes</taxon>
        <taxon>Mycobacteriales</taxon>
        <taxon>Nocardiaceae</taxon>
        <taxon>Rhodococcus</taxon>
    </lineage>
</organism>
<dbReference type="AlphaFoldDB" id="M2XZF8"/>
<keyword evidence="2" id="KW-1133">Transmembrane helix</keyword>
<dbReference type="InterPro" id="IPR030802">
    <property type="entry name" value="Permease_MalE"/>
</dbReference>
<feature type="compositionally biased region" description="Basic and acidic residues" evidence="1">
    <location>
        <begin position="1"/>
        <end position="12"/>
    </location>
</feature>
<comment type="caution">
    <text evidence="3">The sequence shown here is derived from an EMBL/GenBank/DDBJ whole genome shotgun (WGS) entry which is preliminary data.</text>
</comment>
<evidence type="ECO:0000256" key="1">
    <source>
        <dbReference type="SAM" id="MobiDB-lite"/>
    </source>
</evidence>
<evidence type="ECO:0000313" key="3">
    <source>
        <dbReference type="EMBL" id="EME66271.1"/>
    </source>
</evidence>
<feature type="transmembrane region" description="Helical" evidence="2">
    <location>
        <begin position="132"/>
        <end position="157"/>
    </location>
</feature>
<gene>
    <name evidence="3" type="ORF">G352_06329</name>
</gene>
<protein>
    <submittedName>
        <fullName evidence="3">YrbE family protein</fullName>
    </submittedName>
</protein>
<feature type="transmembrane region" description="Helical" evidence="2">
    <location>
        <begin position="101"/>
        <end position="120"/>
    </location>
</feature>
<dbReference type="EMBL" id="AOEX01000025">
    <property type="protein sequence ID" value="EME66271.1"/>
    <property type="molecule type" value="Genomic_DNA"/>
</dbReference>
<accession>M2XZF8</accession>
<feature type="compositionally biased region" description="Low complexity" evidence="1">
    <location>
        <begin position="258"/>
        <end position="271"/>
    </location>
</feature>
<keyword evidence="2" id="KW-0472">Membrane</keyword>
<feature type="compositionally biased region" description="Basic and acidic residues" evidence="1">
    <location>
        <begin position="244"/>
        <end position="257"/>
    </location>
</feature>
<reference evidence="3 4" key="1">
    <citation type="journal article" date="2013" name="Genome Announc.">
        <title>Draft Genome Sequence of Rhodococcus ruber Strain BKS 20-38.</title>
        <authorList>
            <person name="Bala M."/>
            <person name="Kumar S."/>
            <person name="Raghava G.P."/>
            <person name="Mayilraj S."/>
        </authorList>
    </citation>
    <scope>NUCLEOTIDE SEQUENCE [LARGE SCALE GENOMIC DNA]</scope>
    <source>
        <strain evidence="3 4">BKS 20-38</strain>
    </source>
</reference>
<keyword evidence="2" id="KW-0812">Transmembrane</keyword>
<feature type="compositionally biased region" description="Polar residues" evidence="1">
    <location>
        <begin position="208"/>
        <end position="224"/>
    </location>
</feature>
<feature type="compositionally biased region" description="Low complexity" evidence="1">
    <location>
        <begin position="179"/>
        <end position="207"/>
    </location>
</feature>
<feature type="region of interest" description="Disordered" evidence="1">
    <location>
        <begin position="163"/>
        <end position="314"/>
    </location>
</feature>
<keyword evidence="4" id="KW-1185">Reference proteome</keyword>
<sequence>MGRGAGRGDRVAARPRRSPPGRVAAVPRRAARPLQASEGRRDRRGPAAQRERQGRQAPVARRPVGGRPGLRRRRAVAGRRLALRETITQALFIAKVCSGPALLLMLPVGVLLAVSVGSLAGRLGAGAYSGAFVGVGQAAALVCALMLGGSAICADLGSRTIRERTRRSPGSNGRRRGSVSRSRTSTACSAGSTSSSATSPWLWTASARRSTGSTGPSARSSGSWTPPIGCSLRSPRSADSCPDGPREQCRSRPERGTAPRGRPAPRSAGSAVRNEETRPEGSLPDGCSVVSIGAGGPGRRIRADAWNPVAPGRP</sequence>
<evidence type="ECO:0000256" key="2">
    <source>
        <dbReference type="SAM" id="Phobius"/>
    </source>
</evidence>
<proteinExistence type="predicted"/>
<dbReference type="GO" id="GO:0043190">
    <property type="term" value="C:ATP-binding cassette (ABC) transporter complex"/>
    <property type="evidence" value="ECO:0007669"/>
    <property type="project" value="InterPro"/>
</dbReference>
<name>M2XZF8_9NOCA</name>
<feature type="region of interest" description="Disordered" evidence="1">
    <location>
        <begin position="1"/>
        <end position="71"/>
    </location>
</feature>